<dbReference type="EMBL" id="SNRY01008349">
    <property type="protein sequence ID" value="KAA6308704.1"/>
    <property type="molecule type" value="Genomic_DNA"/>
</dbReference>
<dbReference type="Gene3D" id="1.25.40.390">
    <property type="match status" value="1"/>
</dbReference>
<feature type="transmembrane region" description="Helical" evidence="1">
    <location>
        <begin position="95"/>
        <end position="118"/>
    </location>
</feature>
<dbReference type="InterPro" id="IPR011990">
    <property type="entry name" value="TPR-like_helical_dom_sf"/>
</dbReference>
<protein>
    <submittedName>
        <fullName evidence="2">Uncharacterized protein</fullName>
    </submittedName>
</protein>
<evidence type="ECO:0000313" key="2">
    <source>
        <dbReference type="EMBL" id="KAA6308704.1"/>
    </source>
</evidence>
<evidence type="ECO:0000256" key="1">
    <source>
        <dbReference type="SAM" id="Phobius"/>
    </source>
</evidence>
<keyword evidence="1" id="KW-0472">Membrane</keyword>
<accession>A0A5J4PJH5</accession>
<reference evidence="2" key="1">
    <citation type="submission" date="2019-03" db="EMBL/GenBank/DDBJ databases">
        <title>Single cell metagenomics reveals metabolic interactions within the superorganism composed of flagellate Streblomastix strix and complex community of Bacteroidetes bacteria on its surface.</title>
        <authorList>
            <person name="Treitli S.C."/>
            <person name="Kolisko M."/>
            <person name="Husnik F."/>
            <person name="Keeling P."/>
            <person name="Hampl V."/>
        </authorList>
    </citation>
    <scope>NUCLEOTIDE SEQUENCE</scope>
    <source>
        <strain evidence="2">STM</strain>
    </source>
</reference>
<gene>
    <name evidence="2" type="ORF">EZS27_039680</name>
</gene>
<dbReference type="SUPFAM" id="SSF48452">
    <property type="entry name" value="TPR-like"/>
    <property type="match status" value="1"/>
</dbReference>
<keyword evidence="1" id="KW-1133">Transmembrane helix</keyword>
<organism evidence="2">
    <name type="scientific">termite gut metagenome</name>
    <dbReference type="NCBI Taxonomy" id="433724"/>
    <lineage>
        <taxon>unclassified sequences</taxon>
        <taxon>metagenomes</taxon>
        <taxon>organismal metagenomes</taxon>
    </lineage>
</organism>
<name>A0A5J4PJH5_9ZZZZ</name>
<keyword evidence="1" id="KW-0812">Transmembrane</keyword>
<proteinExistence type="predicted"/>
<dbReference type="AlphaFoldDB" id="A0A5J4PJH5"/>
<comment type="caution">
    <text evidence="2">The sequence shown here is derived from an EMBL/GenBank/DDBJ whole genome shotgun (WGS) entry which is preliminary data.</text>
</comment>
<sequence length="133" mass="15192">MFLNDACTEVIMGKFGPQKLCSEMSYNENSTEVTRLYYIREEPYGFYGKISRCTLVKDAIENSSLSDDKKTKYIAEVCCARAFLSYILFDMYGPLVVAPVEVFPAIFLYFCTLAIGAMKGYCDVHKYMIRISL</sequence>